<evidence type="ECO:0000256" key="2">
    <source>
        <dbReference type="ARBA" id="ARBA00022448"/>
    </source>
</evidence>
<evidence type="ECO:0000313" key="4">
    <source>
        <dbReference type="EMBL" id="OHT04688.1"/>
    </source>
</evidence>
<comment type="similarity">
    <text evidence="1">Belongs to the VPS13 family.</text>
</comment>
<dbReference type="Pfam" id="PF12624">
    <property type="entry name" value="VPS13_N"/>
    <property type="match status" value="1"/>
</dbReference>
<keyword evidence="2" id="KW-0813">Transport</keyword>
<evidence type="ECO:0000313" key="5">
    <source>
        <dbReference type="Proteomes" id="UP000179807"/>
    </source>
</evidence>
<dbReference type="GeneID" id="94840411"/>
<dbReference type="RefSeq" id="XP_068357824.1">
    <property type="nucleotide sequence ID" value="XM_068505707.1"/>
</dbReference>
<evidence type="ECO:0000259" key="3">
    <source>
        <dbReference type="Pfam" id="PF12624"/>
    </source>
</evidence>
<comment type="caution">
    <text evidence="4">The sequence shown here is derived from an EMBL/GenBank/DDBJ whole genome shotgun (WGS) entry which is preliminary data.</text>
</comment>
<organism evidence="4 5">
    <name type="scientific">Tritrichomonas foetus</name>
    <dbReference type="NCBI Taxonomy" id="1144522"/>
    <lineage>
        <taxon>Eukaryota</taxon>
        <taxon>Metamonada</taxon>
        <taxon>Parabasalia</taxon>
        <taxon>Tritrichomonadida</taxon>
        <taxon>Tritrichomonadidae</taxon>
        <taxon>Tritrichomonas</taxon>
    </lineage>
</organism>
<evidence type="ECO:0000256" key="1">
    <source>
        <dbReference type="ARBA" id="ARBA00006545"/>
    </source>
</evidence>
<keyword evidence="5" id="KW-1185">Reference proteome</keyword>
<accession>A0A1J4K1M3</accession>
<dbReference type="InterPro" id="IPR026847">
    <property type="entry name" value="VPS13"/>
</dbReference>
<dbReference type="Proteomes" id="UP000179807">
    <property type="component" value="Unassembled WGS sequence"/>
</dbReference>
<dbReference type="EMBL" id="MLAK01000783">
    <property type="protein sequence ID" value="OHT04688.1"/>
    <property type="molecule type" value="Genomic_DNA"/>
</dbReference>
<dbReference type="GO" id="GO:0006623">
    <property type="term" value="P:protein targeting to vacuole"/>
    <property type="evidence" value="ECO:0007669"/>
    <property type="project" value="TreeGrafter"/>
</dbReference>
<dbReference type="OrthoDB" id="428159at2759"/>
<reference evidence="4" key="1">
    <citation type="submission" date="2016-10" db="EMBL/GenBank/DDBJ databases">
        <authorList>
            <person name="Benchimol M."/>
            <person name="Almeida L.G."/>
            <person name="Vasconcelos A.T."/>
            <person name="Perreira-Neves A."/>
            <person name="Rosa I.A."/>
            <person name="Tasca T."/>
            <person name="Bogo M.R."/>
            <person name="de Souza W."/>
        </authorList>
    </citation>
    <scope>NUCLEOTIDE SEQUENCE [LARGE SCALE GENOMIC DNA]</scope>
    <source>
        <strain evidence="4">K</strain>
    </source>
</reference>
<feature type="domain" description="Chorein N-terminal" evidence="3">
    <location>
        <begin position="1"/>
        <end position="332"/>
    </location>
</feature>
<gene>
    <name evidence="4" type="ORF">TRFO_27685</name>
</gene>
<dbReference type="PANTHER" id="PTHR16166">
    <property type="entry name" value="VACUOLAR PROTEIN SORTING-ASSOCIATED PROTEIN VPS13"/>
    <property type="match status" value="1"/>
</dbReference>
<protein>
    <recommendedName>
        <fullName evidence="3">Chorein N-terminal domain-containing protein</fullName>
    </recommendedName>
</protein>
<dbReference type="PANTHER" id="PTHR16166:SF93">
    <property type="entry name" value="INTERMEMBRANE LIPID TRANSFER PROTEIN VPS13"/>
    <property type="match status" value="1"/>
</dbReference>
<name>A0A1J4K1M3_9EUKA</name>
<dbReference type="VEuPathDB" id="TrichDB:TRFO_27685"/>
<dbReference type="InterPro" id="IPR026854">
    <property type="entry name" value="VPS13_N"/>
</dbReference>
<sequence>MIKGLAVKVISHFFSRYIDAVDSSQLELEIWNGKARLENVKILPDSLASHDLPFTVTNGTIGAIGLSFPWNRLSSEPCEINIENIFIVATITGNVIVNKDLEAQRAVAQLHDNEETVSEGGTISSILSKIIDNIQFHIKNLHIRVELPVRDSIVAIGVTIASINAFSVNEALEAAFIPIASSILRKKVEISKFSIYIDTNDFPMHIEGFEDAMERSIYDEHQYLLRPFTCNGILLFHRDLNNDSELLINTNDLALEVNTLQWKGLMELGRQYEMFNTRRLYSHCGKPLNFPRSQRSSGKWWRYAHRCAITKENKLSFDPTNAYNILVNRKKYVNMTETATSQEIKLFEKKFELNVVLFLRNYAKVIKKHKNLGYTLTPSELEEVRKEQNRNYQAKSFKACLAMDSLSVSILMSDFSPITRFVANHITANYYKEGFNSTTRLNINSLTMYNDISNKFPITLTANKGADIVIISNANEPNDIRITASDILFVVDLQFLNEIVNFFKKERKFIAFEGGSSDSSAKTQIQSVIDSHKGMNLNIQILNTNILLPYQEIESTPSLALNCKEFFITSKPNKNMNIDDFSTLYDKFSFAFNSTIIKIDESELSKPFDASLDLNIALVESDIFEGIKAICNFPNIQASISTYQYLLLLNIIFYLIDSIESLILGSPEFESNQPKSPQLKSQQKTEEVKKHVSKDLYQFLFGKIDLNIEFQNNVIFTLLLNDFILELLMEEFTQVKLLFKNINAIEYLTSSIGSDFCHTDNLTLDYSQSNLSLTINNILLLAKQKCVLYILEFFSGTETFETRMGFEKTFDYQEIKHKSIPSNKSSELNIDIKINNPIIHIINNVNELGILLANSLDIALFLDDFYRLEIYIHDSKLSKNVKDSFDNYLELTGFTFFKMSPINLQLQIDNPININISEEHLISLGKYLTNIYLPSENEHEGTYPMKRFNINVNSIRGEIDNAFKFGINKAVFTSNNPSQLIFSIESIFSNYNEIPILNIDNFVIQLENEIIEETQISDEITKEKIQSTHDFVTNENDIHILVDKRFAICSSKISVNSNSIEIGLTPEILKMIPQQVNRTDENQCENESQGKLLEKKVKPVNKASSIICKYQPIVNIGKIGVSLYETSKKAMFSFGISHIDYNTKTVNVDSFSLIYNDQEKIAFCGENFISWSDVHNMFSVGDISVSISLNYAVIFAKYIQKFQSIIKFSNKSKNDSKNEMANSDGNTKNPKNSSILDYMNLITHIYSFKSISLLIIEDNNQISIKTGFIIAQNQLCINDMSASLLSADSQFPILESLTMQCHIGDQYKFVISPVILNVALGDIMLLKNICNKFADLFSQFQDKSIIPEDHLEYNDEPKKLKSFSLYQKFVVSPLNSKISLCFNDRAPFLTLNMNTTEYDSIKQDDVHIDTSLIYYNADTGNQDKILEPFKTIIRTKISENENRFEISSTPIILNLHVPFLKRFLLLVANKEQEISIEYHKFEFVNQMGTPISIKVGSNSSPITIPEGSSIPFNQVNENTLVTVKFGLVHLEKFLVGQLFYPIALSMYCIVYRKNNQIIISSPFCIENTLDFPVSIFSVSSMKTLGDLEPNERLPIPSSIDLKAGFYITVKGCKPRLPVLPKSESASFHRAHQHFSFEDIAKSSSFCRDQPPNEIIPYIPKSWNSSNKELYAIKNHSKTFLANIRQHIFKNMIGVIEISPFVTVINELPFKLNLFILEMEAGEQSVESGKTLALPIQSRFYKDELIYLKFASETFNSNSHAVPITLTENLRTHISMDNLTRSFDIIAQTTISSIDSPIKIFVYSPAIIYNYCGFELNVRRTRKSKHQTLKDTMMWGSPGFALTGKLKLQIQCQVYNSKWQNEKIDCTTLGISSTIFLPTENPDVFVPIHHTTNNAGNPFTHTSIIAFSPSLMFVNETDFKITLIPCPCLKQQQFWLTINPHEKTPIIYSTINSQFFLRVNILDVNNPNEKHVKIILASPIRQTFRVNSEFIEMETVRAGGGLSCHIRLAKMPTPIVFKNCLKDIEYSIYQIDEDHPIVVPPQKIVPFAYDEPFGENSVHLDIAGKKLKVSLSSNSDPIKIDDTDYYIQLKTASKGHRIFVICERECKETKYEVNYYLSLSLQSVVISLITQNFSELCLITFQGIDFKSSANQGNCLYELTLNSFQIDDQSNVAAFPVFLIGNSNEKAKFLHLSAISYRDAPIFTSFKTFEFSLQKIDVFADIAFLSDLEALFKSITEDHYNYYAKSITLDLNSNETHEEENSVGQIFSFGSFTIHPIVAHVTFRARSGRPLMMRGQLMAMSPFMRLIPNITNSPIALKSFQMDHFLAPFAFLKQTFYENYKNQIILKLFRAAGHTDLLFNFVGIAESFGHGFKSMLYDPIMANVESPEKFLMATKGTGELLFGTVGSILQGGEGFIRNVSSLISMVGDDDSSYLSTDSANLNAADTVQDGITAFGNGIVDGITGLITKPIEGGKKDGFVGAFTGIAKGLVGAFAKPVAGVLDLSAGVIGGVRKAINNEDGYSRYREPNTYPMAVIGGFDELASHIQSITQKYNKKKKYYAMNLRALIMGSKFIYALFDQRLFFFIRNGCEVYAKAKFSKISNVTQVGNSVRFDLSSVEGNQKIMFNCRSQEESEKFVVLLSTLVSFGLNFNT</sequence>
<dbReference type="GO" id="GO:0045053">
    <property type="term" value="P:protein retention in Golgi apparatus"/>
    <property type="evidence" value="ECO:0007669"/>
    <property type="project" value="TreeGrafter"/>
</dbReference>
<proteinExistence type="inferred from homology"/>